<reference evidence="6 8" key="1">
    <citation type="submission" date="2016-06" db="EMBL/GenBank/DDBJ databases">
        <authorList>
            <person name="Kjaerup R.B."/>
            <person name="Dalgaard T.S."/>
            <person name="Juul-Madsen H.R."/>
        </authorList>
    </citation>
    <scope>NUCLEOTIDE SEQUENCE [LARGE SCALE GENOMIC DNA]</scope>
    <source>
        <strain evidence="6">Orrdi1</strain>
    </source>
</reference>
<feature type="binding site" evidence="2">
    <location>
        <position position="57"/>
    </location>
    <ligand>
        <name>Fe cation</name>
        <dbReference type="ChEBI" id="CHEBI:24875"/>
    </ligand>
</feature>
<dbReference type="InterPro" id="IPR041602">
    <property type="entry name" value="Quercetinase_C"/>
</dbReference>
<dbReference type="SUPFAM" id="SSF51182">
    <property type="entry name" value="RmlC-like cupins"/>
    <property type="match status" value="1"/>
</dbReference>
<dbReference type="InterPro" id="IPR014710">
    <property type="entry name" value="RmlC-like_jellyroll"/>
</dbReference>
<name>A0A1C3K5T8_9BURK</name>
<evidence type="ECO:0000259" key="4">
    <source>
        <dbReference type="Pfam" id="PF02678"/>
    </source>
</evidence>
<organism evidence="6 8">
    <name type="scientific">Orrella dioscoreae</name>
    <dbReference type="NCBI Taxonomy" id="1851544"/>
    <lineage>
        <taxon>Bacteria</taxon>
        <taxon>Pseudomonadati</taxon>
        <taxon>Pseudomonadota</taxon>
        <taxon>Betaproteobacteria</taxon>
        <taxon>Burkholderiales</taxon>
        <taxon>Alcaligenaceae</taxon>
        <taxon>Orrella</taxon>
    </lineage>
</organism>
<evidence type="ECO:0000313" key="7">
    <source>
        <dbReference type="EMBL" id="SOE52472.1"/>
    </source>
</evidence>
<dbReference type="AlphaFoldDB" id="A0A1C3K5T8"/>
<comment type="similarity">
    <text evidence="1 3">Belongs to the pirin family.</text>
</comment>
<feature type="domain" description="Pirin N-terminal" evidence="4">
    <location>
        <begin position="10"/>
        <end position="119"/>
    </location>
</feature>
<dbReference type="OrthoDB" id="321327at2"/>
<dbReference type="CDD" id="cd02910">
    <property type="entry name" value="cupin_Yhhw_N"/>
    <property type="match status" value="1"/>
</dbReference>
<evidence type="ECO:0000256" key="2">
    <source>
        <dbReference type="PIRSR" id="PIRSR006232-1"/>
    </source>
</evidence>
<reference evidence="7 8" key="2">
    <citation type="submission" date="2017-08" db="EMBL/GenBank/DDBJ databases">
        <authorList>
            <person name="de Groot N.N."/>
        </authorList>
    </citation>
    <scope>NUCLEOTIDE SEQUENCE [LARGE SCALE GENOMIC DNA]</scope>
    <source>
        <strain evidence="7">Orrdi1</strain>
    </source>
</reference>
<dbReference type="InterPro" id="IPR003829">
    <property type="entry name" value="Pirin_N_dom"/>
</dbReference>
<dbReference type="PANTHER" id="PTHR43212">
    <property type="entry name" value="QUERCETIN 2,3-DIOXYGENASE"/>
    <property type="match status" value="1"/>
</dbReference>
<accession>A0A1C3K5T8</accession>
<sequence>MNTIRHAEDRGHVQLGWLDSHHTFSFGHYHDPAQMGFGALRVINDDIVEPGKGFGTHGHRNMEILSYVLDGALEHKDSMGSGSVLRRGDVQLMSAGTGVEHSEFNHSQSERVHFLQIWIVPKFTGTRPNYQETRYEDADKRGQLRLLASPDGRDGSLTVGQDVGVYATLVDGDEQVTLPLAEGRQGYVQVARGAVTVNGQALKAGDGLKVSAESAIALRDGRDAEVLLFDLAA</sequence>
<dbReference type="KEGG" id="odi:ODI_R4214"/>
<gene>
    <name evidence="6" type="ORF">ODI_00991</name>
    <name evidence="7" type="ORF">ODI_R4214</name>
</gene>
<feature type="domain" description="Quercetin 2,3-dioxygenase C-terminal cupin" evidence="5">
    <location>
        <begin position="146"/>
        <end position="231"/>
    </location>
</feature>
<keyword evidence="8" id="KW-1185">Reference proteome</keyword>
<dbReference type="Proteomes" id="UP000078558">
    <property type="component" value="Chromosome I"/>
</dbReference>
<dbReference type="InterPro" id="IPR011051">
    <property type="entry name" value="RmlC_Cupin_sf"/>
</dbReference>
<dbReference type="Gene3D" id="2.60.120.10">
    <property type="entry name" value="Jelly Rolls"/>
    <property type="match status" value="2"/>
</dbReference>
<dbReference type="InterPro" id="IPR012093">
    <property type="entry name" value="Pirin"/>
</dbReference>
<proteinExistence type="inferred from homology"/>
<dbReference type="Pfam" id="PF17954">
    <property type="entry name" value="Pirin_C_2"/>
    <property type="match status" value="1"/>
</dbReference>
<evidence type="ECO:0000313" key="6">
    <source>
        <dbReference type="EMBL" id="SBT26866.1"/>
    </source>
</evidence>
<evidence type="ECO:0000256" key="1">
    <source>
        <dbReference type="ARBA" id="ARBA00008416"/>
    </source>
</evidence>
<dbReference type="RefSeq" id="WP_067757407.1">
    <property type="nucleotide sequence ID" value="NZ_LT907988.1"/>
</dbReference>
<dbReference type="STRING" id="1851544.ODI_00991"/>
<dbReference type="Pfam" id="PF02678">
    <property type="entry name" value="Pirin"/>
    <property type="match status" value="1"/>
</dbReference>
<keyword evidence="2" id="KW-0408">Iron</keyword>
<dbReference type="PIRSF" id="PIRSF006232">
    <property type="entry name" value="Pirin"/>
    <property type="match status" value="1"/>
</dbReference>
<dbReference type="EMBL" id="LT907988">
    <property type="protein sequence ID" value="SOE52472.1"/>
    <property type="molecule type" value="Genomic_DNA"/>
</dbReference>
<comment type="cofactor">
    <cofactor evidence="2">
        <name>Fe cation</name>
        <dbReference type="ChEBI" id="CHEBI:24875"/>
    </cofactor>
    <text evidence="2">Binds 1 Fe cation per subunit.</text>
</comment>
<dbReference type="CDD" id="cd20311">
    <property type="entry name" value="cupin_Yhhw_C"/>
    <property type="match status" value="1"/>
</dbReference>
<keyword evidence="2" id="KW-0479">Metal-binding</keyword>
<evidence type="ECO:0000313" key="8">
    <source>
        <dbReference type="Proteomes" id="UP000078558"/>
    </source>
</evidence>
<feature type="binding site" evidence="2">
    <location>
        <position position="101"/>
    </location>
    <ligand>
        <name>Fe cation</name>
        <dbReference type="ChEBI" id="CHEBI:24875"/>
    </ligand>
</feature>
<evidence type="ECO:0000256" key="3">
    <source>
        <dbReference type="RuleBase" id="RU003457"/>
    </source>
</evidence>
<feature type="binding site" evidence="2">
    <location>
        <position position="59"/>
    </location>
    <ligand>
        <name>Fe cation</name>
        <dbReference type="ChEBI" id="CHEBI:24875"/>
    </ligand>
</feature>
<evidence type="ECO:0000259" key="5">
    <source>
        <dbReference type="Pfam" id="PF17954"/>
    </source>
</evidence>
<dbReference type="PANTHER" id="PTHR43212:SF3">
    <property type="entry name" value="QUERCETIN 2,3-DIOXYGENASE"/>
    <property type="match status" value="1"/>
</dbReference>
<feature type="binding site" evidence="2">
    <location>
        <position position="103"/>
    </location>
    <ligand>
        <name>Fe cation</name>
        <dbReference type="ChEBI" id="CHEBI:24875"/>
    </ligand>
</feature>
<dbReference type="EMBL" id="FLRC01000044">
    <property type="protein sequence ID" value="SBT26866.1"/>
    <property type="molecule type" value="Genomic_DNA"/>
</dbReference>
<dbReference type="GO" id="GO:0046872">
    <property type="term" value="F:metal ion binding"/>
    <property type="evidence" value="ECO:0007669"/>
    <property type="project" value="UniProtKB-KW"/>
</dbReference>
<protein>
    <submittedName>
        <fullName evidence="6">Pirin</fullName>
    </submittedName>
</protein>